<evidence type="ECO:0000256" key="6">
    <source>
        <dbReference type="SAM" id="Phobius"/>
    </source>
</evidence>
<evidence type="ECO:0000256" key="2">
    <source>
        <dbReference type="ARBA" id="ARBA00006434"/>
    </source>
</evidence>
<comment type="similarity">
    <text evidence="2">Belongs to the sodium:solute symporter (SSF) (TC 2.A.21) family.</text>
</comment>
<dbReference type="STRING" id="754436.JCM19237_4990"/>
<feature type="transmembrane region" description="Helical" evidence="6">
    <location>
        <begin position="41"/>
        <end position="62"/>
    </location>
</feature>
<feature type="transmembrane region" description="Helical" evidence="6">
    <location>
        <begin position="95"/>
        <end position="118"/>
    </location>
</feature>
<dbReference type="eggNOG" id="COG0591">
    <property type="taxonomic scope" value="Bacteria"/>
</dbReference>
<dbReference type="InterPro" id="IPR038377">
    <property type="entry name" value="Na/Glc_symporter_sf"/>
</dbReference>
<keyword evidence="3 6" id="KW-0812">Transmembrane</keyword>
<comment type="subcellular location">
    <subcellularLocation>
        <location evidence="1">Membrane</location>
        <topology evidence="1">Multi-pass membrane protein</topology>
    </subcellularLocation>
</comment>
<dbReference type="EMBL" id="BBMN01000001">
    <property type="protein sequence ID" value="GAL02097.1"/>
    <property type="molecule type" value="Genomic_DNA"/>
</dbReference>
<keyword evidence="4 6" id="KW-1133">Transmembrane helix</keyword>
<dbReference type="Gene3D" id="1.20.1730.10">
    <property type="entry name" value="Sodium/glucose cotransporter"/>
    <property type="match status" value="1"/>
</dbReference>
<dbReference type="GO" id="GO:0022857">
    <property type="term" value="F:transmembrane transporter activity"/>
    <property type="evidence" value="ECO:0007669"/>
    <property type="project" value="InterPro"/>
</dbReference>
<name>A0A090R376_9GAMM</name>
<protein>
    <recommendedName>
        <fullName evidence="9">Sodium-solute symporter</fullName>
    </recommendedName>
</protein>
<sequence>MNPNATDEQLVNVGRWVTIMLGAFVVVISMSIPYLGGAEKLIVSITSLFVGPMVMPTLWALFVSRVTKMHAYLTVVVTAVAGFLLQFVFVKVEWVAANMGVMNQAVGIFVPLAMLLLVDRLMKRQTLTTASA</sequence>
<evidence type="ECO:0000256" key="1">
    <source>
        <dbReference type="ARBA" id="ARBA00004141"/>
    </source>
</evidence>
<organism evidence="7 8">
    <name type="scientific">Photobacterium aphoticum</name>
    <dbReference type="NCBI Taxonomy" id="754436"/>
    <lineage>
        <taxon>Bacteria</taxon>
        <taxon>Pseudomonadati</taxon>
        <taxon>Pseudomonadota</taxon>
        <taxon>Gammaproteobacteria</taxon>
        <taxon>Vibrionales</taxon>
        <taxon>Vibrionaceae</taxon>
        <taxon>Photobacterium</taxon>
    </lineage>
</organism>
<feature type="transmembrane region" description="Helical" evidence="6">
    <location>
        <begin position="12"/>
        <end position="35"/>
    </location>
</feature>
<evidence type="ECO:0000256" key="5">
    <source>
        <dbReference type="ARBA" id="ARBA00023136"/>
    </source>
</evidence>
<gene>
    <name evidence="7" type="ORF">JCM19237_4990</name>
</gene>
<evidence type="ECO:0000256" key="4">
    <source>
        <dbReference type="ARBA" id="ARBA00022989"/>
    </source>
</evidence>
<comment type="caution">
    <text evidence="7">The sequence shown here is derived from an EMBL/GenBank/DDBJ whole genome shotgun (WGS) entry which is preliminary data.</text>
</comment>
<keyword evidence="5 6" id="KW-0472">Membrane</keyword>
<feature type="transmembrane region" description="Helical" evidence="6">
    <location>
        <begin position="69"/>
        <end position="89"/>
    </location>
</feature>
<dbReference type="InterPro" id="IPR001734">
    <property type="entry name" value="Na/solute_symporter"/>
</dbReference>
<evidence type="ECO:0000313" key="8">
    <source>
        <dbReference type="Proteomes" id="UP000029227"/>
    </source>
</evidence>
<accession>A0A090R376</accession>
<evidence type="ECO:0000256" key="3">
    <source>
        <dbReference type="ARBA" id="ARBA00022692"/>
    </source>
</evidence>
<dbReference type="GO" id="GO:0016020">
    <property type="term" value="C:membrane"/>
    <property type="evidence" value="ECO:0007669"/>
    <property type="project" value="UniProtKB-SubCell"/>
</dbReference>
<reference evidence="7 8" key="1">
    <citation type="journal article" date="2014" name="Genome Announc.">
        <title>Draft Genome Sequences of Two Vibrionaceae Species, Vibrio ponticus C121 and Photobacterium aphoticum C119, Isolated as Coral Reef Microbiota.</title>
        <authorList>
            <person name="Al-saari N."/>
            <person name="Meirelles P.M."/>
            <person name="Mino S."/>
            <person name="Suda W."/>
            <person name="Oshima K."/>
            <person name="Hattori M."/>
            <person name="Ohkuma M."/>
            <person name="Thompson F.L."/>
            <person name="Gomez-Gil B."/>
            <person name="Sawabe T."/>
            <person name="Sawabe T."/>
        </authorList>
    </citation>
    <scope>NUCLEOTIDE SEQUENCE [LARGE SCALE GENOMIC DNA]</scope>
    <source>
        <strain evidence="7 8">JCM 19237</strain>
    </source>
</reference>
<dbReference type="AlphaFoldDB" id="A0A090R376"/>
<evidence type="ECO:0008006" key="9">
    <source>
        <dbReference type="Google" id="ProtNLM"/>
    </source>
</evidence>
<dbReference type="PROSITE" id="PS50283">
    <property type="entry name" value="NA_SOLUT_SYMP_3"/>
    <property type="match status" value="1"/>
</dbReference>
<dbReference type="Proteomes" id="UP000029227">
    <property type="component" value="Unassembled WGS sequence"/>
</dbReference>
<proteinExistence type="inferred from homology"/>
<evidence type="ECO:0000313" key="7">
    <source>
        <dbReference type="EMBL" id="GAL02097.1"/>
    </source>
</evidence>